<evidence type="ECO:0000313" key="2">
    <source>
        <dbReference type="EMBL" id="RDE49172.1"/>
    </source>
</evidence>
<comment type="caution">
    <text evidence="2">The sequence shown here is derived from an EMBL/GenBank/DDBJ whole genome shotgun (WGS) entry which is preliminary data.</text>
</comment>
<organism evidence="2 3">
    <name type="scientific">Candidatus Accumulibacter meliphilus</name>
    <dbReference type="NCBI Taxonomy" id="2211374"/>
    <lineage>
        <taxon>Bacteria</taxon>
        <taxon>Pseudomonadati</taxon>
        <taxon>Pseudomonadota</taxon>
        <taxon>Betaproteobacteria</taxon>
        <taxon>Candidatus Accumulibacter</taxon>
    </lineage>
</organism>
<gene>
    <name evidence="2" type="ORF">DVS81_18135</name>
</gene>
<accession>A0A369XK64</accession>
<feature type="transmembrane region" description="Helical" evidence="1">
    <location>
        <begin position="89"/>
        <end position="114"/>
    </location>
</feature>
<proteinExistence type="predicted"/>
<dbReference type="Proteomes" id="UP000253831">
    <property type="component" value="Unassembled WGS sequence"/>
</dbReference>
<protein>
    <submittedName>
        <fullName evidence="2">Uncharacterized protein</fullName>
    </submittedName>
</protein>
<feature type="transmembrane region" description="Helical" evidence="1">
    <location>
        <begin position="21"/>
        <end position="39"/>
    </location>
</feature>
<reference evidence="2 3" key="1">
    <citation type="submission" date="2018-05" db="EMBL/GenBank/DDBJ databases">
        <title>Integrated omic analyses show evidence that a Ca. Accumulibacter phosphatis strain performs denitrification under micro-aerobic conditions.</title>
        <authorList>
            <person name="Camejo P.Y."/>
            <person name="Katherine M.D."/>
            <person name="Daniel N.R."/>
        </authorList>
    </citation>
    <scope>NUCLEOTIDE SEQUENCE [LARGE SCALE GENOMIC DNA]</scope>
    <source>
        <strain evidence="2">UW-LDO-IC</strain>
    </source>
</reference>
<feature type="transmembrane region" description="Helical" evidence="1">
    <location>
        <begin position="134"/>
        <end position="151"/>
    </location>
</feature>
<keyword evidence="1" id="KW-1133">Transmembrane helix</keyword>
<keyword evidence="1" id="KW-0472">Membrane</keyword>
<evidence type="ECO:0000313" key="3">
    <source>
        <dbReference type="Proteomes" id="UP000253831"/>
    </source>
</evidence>
<feature type="transmembrane region" description="Helical" evidence="1">
    <location>
        <begin position="54"/>
        <end position="77"/>
    </location>
</feature>
<dbReference type="EMBL" id="QPGA01000054">
    <property type="protein sequence ID" value="RDE49172.1"/>
    <property type="molecule type" value="Genomic_DNA"/>
</dbReference>
<keyword evidence="1" id="KW-0812">Transmembrane</keyword>
<evidence type="ECO:0000256" key="1">
    <source>
        <dbReference type="SAM" id="Phobius"/>
    </source>
</evidence>
<sequence length="174" mass="19524">MSSSDQKGGHWKEKIFRNFGEYATIVIYLTLVFAAFTQYRRLVLAAHDISYTNYWIALVEAFILGKVIMIGSVLRIGRGLENMPLIFPALYKAVMFTLLVVVFTLCEHGLKGLWTGKGFGSGVLEFLGKGSHELLAGSLVIFVALTPFFAIRELGRVVGTDKIWALFFRARPRQ</sequence>
<name>A0A369XK64_9PROT</name>
<dbReference type="AlphaFoldDB" id="A0A369XK64"/>